<protein>
    <recommendedName>
        <fullName evidence="2">M23ase beta-sheet core domain-containing protein</fullName>
    </recommendedName>
</protein>
<organism evidence="3">
    <name type="scientific">hydrothermal vent metagenome</name>
    <dbReference type="NCBI Taxonomy" id="652676"/>
    <lineage>
        <taxon>unclassified sequences</taxon>
        <taxon>metagenomes</taxon>
        <taxon>ecological metagenomes</taxon>
    </lineage>
</organism>
<dbReference type="EMBL" id="UOEI01000236">
    <property type="protein sequence ID" value="VAV98570.1"/>
    <property type="molecule type" value="Genomic_DNA"/>
</dbReference>
<dbReference type="InterPro" id="IPR016047">
    <property type="entry name" value="M23ase_b-sheet_dom"/>
</dbReference>
<evidence type="ECO:0000313" key="3">
    <source>
        <dbReference type="EMBL" id="VAV98570.1"/>
    </source>
</evidence>
<dbReference type="GO" id="GO:0004222">
    <property type="term" value="F:metalloendopeptidase activity"/>
    <property type="evidence" value="ECO:0007669"/>
    <property type="project" value="TreeGrafter"/>
</dbReference>
<dbReference type="PANTHER" id="PTHR21666:SF270">
    <property type="entry name" value="MUREIN HYDROLASE ACTIVATOR ENVC"/>
    <property type="match status" value="1"/>
</dbReference>
<gene>
    <name evidence="3" type="ORF">MNBD_ACTINO01-935</name>
</gene>
<dbReference type="SUPFAM" id="SSF51261">
    <property type="entry name" value="Duplicated hybrid motif"/>
    <property type="match status" value="1"/>
</dbReference>
<feature type="compositionally biased region" description="Acidic residues" evidence="1">
    <location>
        <begin position="249"/>
        <end position="258"/>
    </location>
</feature>
<evidence type="ECO:0000259" key="2">
    <source>
        <dbReference type="Pfam" id="PF01551"/>
    </source>
</evidence>
<dbReference type="InterPro" id="IPR050570">
    <property type="entry name" value="Cell_wall_metabolism_enzyme"/>
</dbReference>
<dbReference type="PANTHER" id="PTHR21666">
    <property type="entry name" value="PEPTIDASE-RELATED"/>
    <property type="match status" value="1"/>
</dbReference>
<dbReference type="AlphaFoldDB" id="A0A3B0RYB9"/>
<dbReference type="Pfam" id="PF01551">
    <property type="entry name" value="Peptidase_M23"/>
    <property type="match status" value="1"/>
</dbReference>
<dbReference type="CDD" id="cd12797">
    <property type="entry name" value="M23_peptidase"/>
    <property type="match status" value="1"/>
</dbReference>
<sequence>MTYARTTATAVAMTVAFTALPLTPALAATAPRQTAGVRVASVAPMQALPELPEPALETIDGVRIVSDSSDEITAIESALDKFGNAGWPLGNLEIRPDDEDGCGGNAGVRYIEEGYDVIEICTPAEWTLLHELGHVWAATYLGDGQRAEWLAMRGLDSWRDADKWEERGTEQLADIVAFGLFDEWHTPTSILPNDRKSLIAAFEWLFGMEPLNMQDESERVTPRAPRDLPVRFAESPTTTPAIDGVIETSTEDTEDDDTVAPAGYRFPVACGFPRWHSRSGGYGYEDARDWTHRGVDLGAYEGTPVVAPIHGTVVDAGFGSTAGWYVSIEDRFGRVHVLMHLETSPLVTVGMGVAAGQTIGEVGRTGNASGGGPVLHYEIRDGEATIDPMPWLDATGATNVSSPLPGSFSSPAPAFSACSSRA</sequence>
<feature type="region of interest" description="Disordered" evidence="1">
    <location>
        <begin position="239"/>
        <end position="259"/>
    </location>
</feature>
<reference evidence="3" key="1">
    <citation type="submission" date="2018-06" db="EMBL/GenBank/DDBJ databases">
        <authorList>
            <person name="Zhirakovskaya E."/>
        </authorList>
    </citation>
    <scope>NUCLEOTIDE SEQUENCE</scope>
</reference>
<evidence type="ECO:0000256" key="1">
    <source>
        <dbReference type="SAM" id="MobiDB-lite"/>
    </source>
</evidence>
<dbReference type="InterPro" id="IPR011055">
    <property type="entry name" value="Dup_hybrid_motif"/>
</dbReference>
<dbReference type="Gene3D" id="2.70.70.10">
    <property type="entry name" value="Glucose Permease (Domain IIA)"/>
    <property type="match status" value="1"/>
</dbReference>
<name>A0A3B0RYB9_9ZZZZ</name>
<accession>A0A3B0RYB9</accession>
<proteinExistence type="predicted"/>
<feature type="domain" description="M23ase beta-sheet core" evidence="2">
    <location>
        <begin position="291"/>
        <end position="388"/>
    </location>
</feature>